<keyword evidence="5" id="KW-1185">Reference proteome</keyword>
<comment type="caution">
    <text evidence="4">The sequence shown here is derived from an EMBL/GenBank/DDBJ whole genome shotgun (WGS) entry which is preliminary data.</text>
</comment>
<evidence type="ECO:0000313" key="4">
    <source>
        <dbReference type="EMBL" id="RII81681.1"/>
    </source>
</evidence>
<evidence type="ECO:0000313" key="5">
    <source>
        <dbReference type="Proteomes" id="UP000266483"/>
    </source>
</evidence>
<dbReference type="RefSeq" id="WP_119443127.1">
    <property type="nucleotide sequence ID" value="NZ_CP170494.1"/>
</dbReference>
<dbReference type="CDD" id="cd00371">
    <property type="entry name" value="HMA"/>
    <property type="match status" value="1"/>
</dbReference>
<dbReference type="EMBL" id="NQOU01000011">
    <property type="protein sequence ID" value="RII81681.1"/>
    <property type="molecule type" value="Genomic_DNA"/>
</dbReference>
<keyword evidence="1" id="KW-0479">Metal-binding</keyword>
<organism evidence="4 5">
    <name type="scientific">Neopusillimonas maritima</name>
    <dbReference type="NCBI Taxonomy" id="2026239"/>
    <lineage>
        <taxon>Bacteria</taxon>
        <taxon>Pseudomonadati</taxon>
        <taxon>Pseudomonadota</taxon>
        <taxon>Betaproteobacteria</taxon>
        <taxon>Burkholderiales</taxon>
        <taxon>Alcaligenaceae</taxon>
        <taxon>Neopusillimonas</taxon>
    </lineage>
</organism>
<sequence>MKQIELKVVGMTCGACVARVTRTLLGIPGVHDAEVDLDRGVARANVDDIAASQPALLQALAAAGYPSQPMSGSTASTVGGQEPAEAGTKSDPRVSRGCCCGH</sequence>
<evidence type="ECO:0000256" key="1">
    <source>
        <dbReference type="ARBA" id="ARBA00022723"/>
    </source>
</evidence>
<name>A0ABX9MSZ7_9BURK</name>
<dbReference type="Pfam" id="PF00403">
    <property type="entry name" value="HMA"/>
    <property type="match status" value="1"/>
</dbReference>
<dbReference type="InterPro" id="IPR017969">
    <property type="entry name" value="Heavy-metal-associated_CS"/>
</dbReference>
<dbReference type="PROSITE" id="PS50846">
    <property type="entry name" value="HMA_2"/>
    <property type="match status" value="1"/>
</dbReference>
<dbReference type="PROSITE" id="PS01047">
    <property type="entry name" value="HMA_1"/>
    <property type="match status" value="1"/>
</dbReference>
<gene>
    <name evidence="4" type="ORF">CJO09_15200</name>
</gene>
<dbReference type="Proteomes" id="UP000266483">
    <property type="component" value="Unassembled WGS sequence"/>
</dbReference>
<reference evidence="4 5" key="1">
    <citation type="submission" date="2017-08" db="EMBL/GenBank/DDBJ databases">
        <title>Pusillimonas indicus sp. nov., a member of the family Alcaligenaceae isolated from surface seawater.</title>
        <authorList>
            <person name="Li J."/>
        </authorList>
    </citation>
    <scope>NUCLEOTIDE SEQUENCE [LARGE SCALE GENOMIC DNA]</scope>
    <source>
        <strain evidence="4 5">17-4A</strain>
    </source>
</reference>
<dbReference type="InterPro" id="IPR036163">
    <property type="entry name" value="HMA_dom_sf"/>
</dbReference>
<proteinExistence type="predicted"/>
<evidence type="ECO:0000256" key="2">
    <source>
        <dbReference type="SAM" id="MobiDB-lite"/>
    </source>
</evidence>
<dbReference type="SUPFAM" id="SSF55008">
    <property type="entry name" value="HMA, heavy metal-associated domain"/>
    <property type="match status" value="1"/>
</dbReference>
<feature type="compositionally biased region" description="Polar residues" evidence="2">
    <location>
        <begin position="68"/>
        <end position="79"/>
    </location>
</feature>
<accession>A0ABX9MSZ7</accession>
<feature type="region of interest" description="Disordered" evidence="2">
    <location>
        <begin position="65"/>
        <end position="102"/>
    </location>
</feature>
<dbReference type="Gene3D" id="3.30.70.100">
    <property type="match status" value="1"/>
</dbReference>
<evidence type="ECO:0000259" key="3">
    <source>
        <dbReference type="PROSITE" id="PS50846"/>
    </source>
</evidence>
<protein>
    <recommendedName>
        <fullName evidence="3">HMA domain-containing protein</fullName>
    </recommendedName>
</protein>
<dbReference type="InterPro" id="IPR006121">
    <property type="entry name" value="HMA_dom"/>
</dbReference>
<feature type="domain" description="HMA" evidence="3">
    <location>
        <begin position="2"/>
        <end position="68"/>
    </location>
</feature>